<reference evidence="1 2" key="1">
    <citation type="journal article" date="2015" name="Genome Announc.">
        <title>Draft Genome Sequence of Burkholderia sp. Strain PML1(12), an Ectomycorrhizosphere-Inhabiting Bacterium with Effective Mineral-Weathering Ability.</title>
        <authorList>
            <person name="Uroz S."/>
            <person name="Oger P."/>
        </authorList>
    </citation>
    <scope>NUCLEOTIDE SEQUENCE [LARGE SCALE GENOMIC DNA]</scope>
    <source>
        <strain evidence="2">PML1(12)</strain>
    </source>
</reference>
<dbReference type="RefSeq" id="WP_047847896.1">
    <property type="nucleotide sequence ID" value="NZ_AEJF01000108.1"/>
</dbReference>
<accession>A0A0J1CWT3</accession>
<keyword evidence="2" id="KW-1185">Reference proteome</keyword>
<name>A0A0J1CWT3_9BURK</name>
<organism evidence="1 2">
    <name type="scientific">Caballeronia mineralivorans PML1(12)</name>
    <dbReference type="NCBI Taxonomy" id="908627"/>
    <lineage>
        <taxon>Bacteria</taxon>
        <taxon>Pseudomonadati</taxon>
        <taxon>Pseudomonadota</taxon>
        <taxon>Betaproteobacteria</taxon>
        <taxon>Burkholderiales</taxon>
        <taxon>Burkholderiaceae</taxon>
        <taxon>Caballeronia</taxon>
    </lineage>
</organism>
<sequence>MTISISNEEAMPRLNTVSDFVLSGVSLRQSLYKGESAFELKMLSSSYQDPAKEQLSDRDFMAWLPIDFRNGTIEVDLASDLAPDAPDYARGFIGLSFRIDDAARFESIYLRPTNSLADDQVRRNHTVQYAAYPDFRFTQLRTDSPEKYETYADIALGQWIHMKIVVDGNRAQLYLDHSDRPAFLVNDLKFGSAQRGGVGVWIESGTVAHFRNLRVTNFN</sequence>
<protein>
    <recommendedName>
        <fullName evidence="3">3-keto-disaccharide hydrolase domain-containing protein</fullName>
    </recommendedName>
</protein>
<evidence type="ECO:0000313" key="2">
    <source>
        <dbReference type="Proteomes" id="UP000035963"/>
    </source>
</evidence>
<evidence type="ECO:0008006" key="3">
    <source>
        <dbReference type="Google" id="ProtNLM"/>
    </source>
</evidence>
<dbReference type="EMBL" id="AEJF01000108">
    <property type="protein sequence ID" value="KLU25049.1"/>
    <property type="molecule type" value="Genomic_DNA"/>
</dbReference>
<dbReference type="AlphaFoldDB" id="A0A0J1CWT3"/>
<dbReference type="PATRIC" id="fig|908627.4.peg.3776"/>
<evidence type="ECO:0000313" key="1">
    <source>
        <dbReference type="EMBL" id="KLU25049.1"/>
    </source>
</evidence>
<proteinExistence type="predicted"/>
<gene>
    <name evidence="1" type="ORF">EOS_16855</name>
</gene>
<dbReference type="Gene3D" id="2.60.120.560">
    <property type="entry name" value="Exo-inulinase, domain 1"/>
    <property type="match status" value="1"/>
</dbReference>
<dbReference type="Proteomes" id="UP000035963">
    <property type="component" value="Unassembled WGS sequence"/>
</dbReference>
<comment type="caution">
    <text evidence="1">The sequence shown here is derived from an EMBL/GenBank/DDBJ whole genome shotgun (WGS) entry which is preliminary data.</text>
</comment>